<organism evidence="1">
    <name type="scientific">Paenibacillus sp. BIHB 4019</name>
    <dbReference type="NCBI Taxonomy" id="1870819"/>
    <lineage>
        <taxon>Bacteria</taxon>
        <taxon>Bacillati</taxon>
        <taxon>Bacillota</taxon>
        <taxon>Bacilli</taxon>
        <taxon>Bacillales</taxon>
        <taxon>Paenibacillaceae</taxon>
        <taxon>Paenibacillus</taxon>
    </lineage>
</organism>
<dbReference type="Gene3D" id="1.20.120.1450">
    <property type="match status" value="1"/>
</dbReference>
<proteinExistence type="predicted"/>
<reference evidence="1" key="1">
    <citation type="submission" date="2016-08" db="EMBL/GenBank/DDBJ databases">
        <title>Complete Genome Seqeunce of Paenibacillus sp. BIHB 4019 from tea rhizoplane.</title>
        <authorList>
            <person name="Thakur R."/>
            <person name="Swarnkar M.K."/>
            <person name="Gulati A."/>
        </authorList>
    </citation>
    <scope>NUCLEOTIDE SEQUENCE [LARGE SCALE GENOMIC DNA]</scope>
    <source>
        <strain evidence="1">BIHB4019</strain>
    </source>
</reference>
<dbReference type="RefSeq" id="WP_099519931.1">
    <property type="nucleotide sequence ID" value="NZ_CP016808.1"/>
</dbReference>
<sequence>MKPYRVPQLAKKYVDYDMIQNHTQLPAFPDSRLHLLQAFLSETRSYAEKAELFALVLSLLQLGLDTHDEIDVEDGSRSEREMRSRQLKVLAGDYFSGRFYQLLAQAGEIAMIAKISQAVCEVNGLKITLYLRMQQAVMQADDYLSSMVQLKSGLFLAFQDLLEGAAALYWTELLHALSRCEIVLEELARSKVPARFHQSWAYWHALQVGTLEEQQTLEGQQIEAGFISGLYNKYDIHAKLAALLQQAVEDVRMIAAKLESDKLVQELQHITDAVLYKIAGFAPALNETR</sequence>
<name>A0A1B2DMB6_9BACL</name>
<dbReference type="AlphaFoldDB" id="A0A1B2DMB6"/>
<accession>A0A1B2DMB6</accession>
<dbReference type="Pfam" id="PF07307">
    <property type="entry name" value="HEPPP_synt_1"/>
    <property type="match status" value="1"/>
</dbReference>
<dbReference type="EMBL" id="CP016808">
    <property type="protein sequence ID" value="ANY68860.1"/>
    <property type="molecule type" value="Genomic_DNA"/>
</dbReference>
<dbReference type="GO" id="GO:0009234">
    <property type="term" value="P:menaquinone biosynthetic process"/>
    <property type="evidence" value="ECO:0007669"/>
    <property type="project" value="InterPro"/>
</dbReference>
<gene>
    <name evidence="1" type="ORF">BBD42_22065</name>
</gene>
<dbReference type="InterPro" id="IPR009920">
    <property type="entry name" value="HEPPP_synth_su1"/>
</dbReference>
<evidence type="ECO:0000313" key="1">
    <source>
        <dbReference type="EMBL" id="ANY68860.1"/>
    </source>
</evidence>
<protein>
    <submittedName>
        <fullName evidence="1">Heptaprenyl diphosphate synthase</fullName>
    </submittedName>
</protein>